<keyword evidence="2" id="KW-1185">Reference proteome</keyword>
<gene>
    <name evidence="1" type="ORF">HaLaN_22087</name>
</gene>
<sequence>MSWVLGYSQEAFPGLTPYAPPLLDQPLMAGAPEELALQGPQPSGGVQSQQIAALPPMPDAMKQAPFTTLDIGNRYTHDHVISLPEPSWGMDSDFLIQPAVYAFHDSTAHEVAASSSVRALRGLSSLSQLWLPRNERWAVQLTDETVPAPLSGPDPADLLRDSVEDADKPAIAITVPSDIASYLPPGMPNVLLQRPITPYRVTLTGGGGPQTPGQPAPDASASKPYELMRQRRQNELDAAKRAARLSSVQELDSRIDGYNSTLRMPCHFALAL</sequence>
<dbReference type="AlphaFoldDB" id="A0A699ZZK4"/>
<evidence type="ECO:0000313" key="2">
    <source>
        <dbReference type="Proteomes" id="UP000485058"/>
    </source>
</evidence>
<dbReference type="EMBL" id="BLLF01002501">
    <property type="protein sequence ID" value="GFH24316.1"/>
    <property type="molecule type" value="Genomic_DNA"/>
</dbReference>
<organism evidence="1 2">
    <name type="scientific">Haematococcus lacustris</name>
    <name type="common">Green alga</name>
    <name type="synonym">Haematococcus pluvialis</name>
    <dbReference type="NCBI Taxonomy" id="44745"/>
    <lineage>
        <taxon>Eukaryota</taxon>
        <taxon>Viridiplantae</taxon>
        <taxon>Chlorophyta</taxon>
        <taxon>core chlorophytes</taxon>
        <taxon>Chlorophyceae</taxon>
        <taxon>CS clade</taxon>
        <taxon>Chlamydomonadales</taxon>
        <taxon>Haematococcaceae</taxon>
        <taxon>Haematococcus</taxon>
    </lineage>
</organism>
<accession>A0A699ZZK4</accession>
<comment type="caution">
    <text evidence="1">The sequence shown here is derived from an EMBL/GenBank/DDBJ whole genome shotgun (WGS) entry which is preliminary data.</text>
</comment>
<reference evidence="1 2" key="1">
    <citation type="submission" date="2020-02" db="EMBL/GenBank/DDBJ databases">
        <title>Draft genome sequence of Haematococcus lacustris strain NIES-144.</title>
        <authorList>
            <person name="Morimoto D."/>
            <person name="Nakagawa S."/>
            <person name="Yoshida T."/>
            <person name="Sawayama S."/>
        </authorList>
    </citation>
    <scope>NUCLEOTIDE SEQUENCE [LARGE SCALE GENOMIC DNA]</scope>
    <source>
        <strain evidence="1 2">NIES-144</strain>
    </source>
</reference>
<name>A0A699ZZK4_HAELA</name>
<dbReference type="Proteomes" id="UP000485058">
    <property type="component" value="Unassembled WGS sequence"/>
</dbReference>
<evidence type="ECO:0000313" key="1">
    <source>
        <dbReference type="EMBL" id="GFH24316.1"/>
    </source>
</evidence>
<proteinExistence type="predicted"/>
<protein>
    <submittedName>
        <fullName evidence="1">Uncharacterized protein</fullName>
    </submittedName>
</protein>